<accession>A0A8S3ZC70</accession>
<protein>
    <recommendedName>
        <fullName evidence="6">Glucosamine 6-phosphate N-acetyltransferase</fullName>
        <ecNumber evidence="6">2.3.1.4</ecNumber>
    </recommendedName>
</protein>
<dbReference type="Gene3D" id="3.40.630.30">
    <property type="match status" value="1"/>
</dbReference>
<dbReference type="PROSITE" id="PS51186">
    <property type="entry name" value="GNAT"/>
    <property type="match status" value="1"/>
</dbReference>
<evidence type="ECO:0000256" key="4">
    <source>
        <dbReference type="ARBA" id="ARBA00023315"/>
    </source>
</evidence>
<dbReference type="InterPro" id="IPR039143">
    <property type="entry name" value="GNPNAT1-like"/>
</dbReference>
<evidence type="ECO:0000256" key="5">
    <source>
        <dbReference type="ARBA" id="ARBA00048964"/>
    </source>
</evidence>
<dbReference type="GO" id="GO:0004343">
    <property type="term" value="F:glucosamine 6-phosphate N-acetyltransferase activity"/>
    <property type="evidence" value="ECO:0007669"/>
    <property type="project" value="UniProtKB-UniRule"/>
</dbReference>
<evidence type="ECO:0000256" key="2">
    <source>
        <dbReference type="ARBA" id="ARBA00006048"/>
    </source>
</evidence>
<keyword evidence="4 6" id="KW-0012">Acyltransferase</keyword>
<name>A0A8S3ZC70_9EUPU</name>
<comment type="pathway">
    <text evidence="1 6">Nucleotide-sugar biosynthesis; UDP-N-acetyl-alpha-D-glucosamine biosynthesis; N-acetyl-alpha-D-glucosamine 1-phosphate from alpha-D-glucosamine 6-phosphate (route I): step 1/2.</text>
</comment>
<dbReference type="PANTHER" id="PTHR13355">
    <property type="entry name" value="GLUCOSAMINE 6-PHOSPHATE N-ACETYLTRANSFERASE"/>
    <property type="match status" value="1"/>
</dbReference>
<dbReference type="EC" id="2.3.1.4" evidence="6"/>
<dbReference type="OrthoDB" id="10039976at2759"/>
<gene>
    <name evidence="8" type="ORF">CUNI_LOCUS12682</name>
</gene>
<evidence type="ECO:0000256" key="3">
    <source>
        <dbReference type="ARBA" id="ARBA00022679"/>
    </source>
</evidence>
<dbReference type="InterPro" id="IPR000182">
    <property type="entry name" value="GNAT_dom"/>
</dbReference>
<comment type="catalytic activity">
    <reaction evidence="5 6">
        <text>D-glucosamine 6-phosphate + acetyl-CoA = N-acetyl-D-glucosamine 6-phosphate + CoA + H(+)</text>
        <dbReference type="Rhea" id="RHEA:10292"/>
        <dbReference type="ChEBI" id="CHEBI:15378"/>
        <dbReference type="ChEBI" id="CHEBI:57287"/>
        <dbReference type="ChEBI" id="CHEBI:57288"/>
        <dbReference type="ChEBI" id="CHEBI:57513"/>
        <dbReference type="ChEBI" id="CHEBI:58725"/>
        <dbReference type="EC" id="2.3.1.4"/>
    </reaction>
</comment>
<proteinExistence type="inferred from homology"/>
<dbReference type="GO" id="GO:0006048">
    <property type="term" value="P:UDP-N-acetylglucosamine biosynthetic process"/>
    <property type="evidence" value="ECO:0007669"/>
    <property type="project" value="UniProtKB-UniRule"/>
</dbReference>
<evidence type="ECO:0000256" key="6">
    <source>
        <dbReference type="RuleBase" id="RU365086"/>
    </source>
</evidence>
<evidence type="ECO:0000259" key="7">
    <source>
        <dbReference type="PROSITE" id="PS51186"/>
    </source>
</evidence>
<keyword evidence="9" id="KW-1185">Reference proteome</keyword>
<evidence type="ECO:0000256" key="1">
    <source>
        <dbReference type="ARBA" id="ARBA00004832"/>
    </source>
</evidence>
<evidence type="ECO:0000313" key="9">
    <source>
        <dbReference type="Proteomes" id="UP000678393"/>
    </source>
</evidence>
<dbReference type="FunFam" id="3.40.630.30:FF:000043">
    <property type="entry name" value="Glucosamine 6-phosphate N-acetyltransferase"/>
    <property type="match status" value="1"/>
</dbReference>
<evidence type="ECO:0000313" key="8">
    <source>
        <dbReference type="EMBL" id="CAG5127124.1"/>
    </source>
</evidence>
<reference evidence="8" key="1">
    <citation type="submission" date="2021-04" db="EMBL/GenBank/DDBJ databases">
        <authorList>
            <consortium name="Molecular Ecology Group"/>
        </authorList>
    </citation>
    <scope>NUCLEOTIDE SEQUENCE</scope>
</reference>
<dbReference type="AlphaFoldDB" id="A0A8S3ZC70"/>
<feature type="domain" description="N-acetyltransferase" evidence="7">
    <location>
        <begin position="45"/>
        <end position="192"/>
    </location>
</feature>
<dbReference type="InterPro" id="IPR016181">
    <property type="entry name" value="Acyl_CoA_acyltransferase"/>
</dbReference>
<organism evidence="8 9">
    <name type="scientific">Candidula unifasciata</name>
    <dbReference type="NCBI Taxonomy" id="100452"/>
    <lineage>
        <taxon>Eukaryota</taxon>
        <taxon>Metazoa</taxon>
        <taxon>Spiralia</taxon>
        <taxon>Lophotrochozoa</taxon>
        <taxon>Mollusca</taxon>
        <taxon>Gastropoda</taxon>
        <taxon>Heterobranchia</taxon>
        <taxon>Euthyneura</taxon>
        <taxon>Panpulmonata</taxon>
        <taxon>Eupulmonata</taxon>
        <taxon>Stylommatophora</taxon>
        <taxon>Helicina</taxon>
        <taxon>Helicoidea</taxon>
        <taxon>Geomitridae</taxon>
        <taxon>Candidula</taxon>
    </lineage>
</organism>
<dbReference type="Proteomes" id="UP000678393">
    <property type="component" value="Unassembled WGS sequence"/>
</dbReference>
<keyword evidence="3 6" id="KW-0808">Transferase</keyword>
<dbReference type="CDD" id="cd04301">
    <property type="entry name" value="NAT_SF"/>
    <property type="match status" value="1"/>
</dbReference>
<comment type="caution">
    <text evidence="8">The sequence shown here is derived from an EMBL/GenBank/DDBJ whole genome shotgun (WGS) entry which is preliminary data.</text>
</comment>
<dbReference type="Pfam" id="PF00583">
    <property type="entry name" value="Acetyltransf_1"/>
    <property type="match status" value="1"/>
</dbReference>
<dbReference type="SUPFAM" id="SSF55729">
    <property type="entry name" value="Acyl-CoA N-acyltransferases (Nat)"/>
    <property type="match status" value="1"/>
</dbReference>
<dbReference type="EMBL" id="CAJHNH020002577">
    <property type="protein sequence ID" value="CAG5127124.1"/>
    <property type="molecule type" value="Genomic_DNA"/>
</dbReference>
<comment type="similarity">
    <text evidence="2 6">Belongs to the acetyltransferase family. GNA1 subfamily.</text>
</comment>
<sequence length="192" mass="22301">MADVHENGYLDEALFDPSVLNQLDMSQFKAEYKNVTTPLTPEHNLQIRPLHLEDYDKGYLDLLKQLTTVGDVTREEFVDRFQKMKACPDTYYIVVIEDLKSGQIIGSATLVKEQKFIHHLSSRGRVEDVIVSDLYRGKELGKLLVDILVCLSQQLNCYKVSLECKDDNLKFYCQFGFERTPGQNFMQQRFYD</sequence>
<dbReference type="PANTHER" id="PTHR13355:SF11">
    <property type="entry name" value="GLUCOSAMINE 6-PHOSPHATE N-ACETYLTRANSFERASE"/>
    <property type="match status" value="1"/>
</dbReference>